<feature type="domain" description="Histidine kinase/HSP90-like ATPase" evidence="8">
    <location>
        <begin position="512"/>
        <end position="625"/>
    </location>
</feature>
<evidence type="ECO:0000256" key="7">
    <source>
        <dbReference type="SAM" id="Phobius"/>
    </source>
</evidence>
<comment type="caution">
    <text evidence="9">The sequence shown here is derived from an EMBL/GenBank/DDBJ whole genome shotgun (WGS) entry which is preliminary data.</text>
</comment>
<dbReference type="EMBL" id="BSQG01000003">
    <property type="protein sequence ID" value="GLU48148.1"/>
    <property type="molecule type" value="Genomic_DNA"/>
</dbReference>
<dbReference type="InterPro" id="IPR003594">
    <property type="entry name" value="HATPase_dom"/>
</dbReference>
<dbReference type="SMART" id="SM00387">
    <property type="entry name" value="HATPase_c"/>
    <property type="match status" value="1"/>
</dbReference>
<evidence type="ECO:0000256" key="3">
    <source>
        <dbReference type="ARBA" id="ARBA00022553"/>
    </source>
</evidence>
<accession>A0A9W6P6W5</accession>
<dbReference type="AlphaFoldDB" id="A0A9W6P6W5"/>
<keyword evidence="5" id="KW-0418">Kinase</keyword>
<dbReference type="GO" id="GO:0004673">
    <property type="term" value="F:protein histidine kinase activity"/>
    <property type="evidence" value="ECO:0007669"/>
    <property type="project" value="UniProtKB-EC"/>
</dbReference>
<evidence type="ECO:0000313" key="10">
    <source>
        <dbReference type="Proteomes" id="UP001165092"/>
    </source>
</evidence>
<keyword evidence="10" id="KW-1185">Reference proteome</keyword>
<proteinExistence type="predicted"/>
<feature type="region of interest" description="Disordered" evidence="6">
    <location>
        <begin position="634"/>
        <end position="654"/>
    </location>
</feature>
<evidence type="ECO:0000313" key="9">
    <source>
        <dbReference type="EMBL" id="GLU48148.1"/>
    </source>
</evidence>
<dbReference type="EC" id="2.7.13.3" evidence="2"/>
<evidence type="ECO:0000259" key="8">
    <source>
        <dbReference type="SMART" id="SM00387"/>
    </source>
</evidence>
<sequence length="654" mass="70815">MVLIPSLGFLLLWAILTAASTLGALNLISSVRDGRAGMVAFGAIAADLRYERAQTQVYLGDLATETRADLDRGRERADATFARVHARTGALLDADRGELPRRVADFFTAWDELPDLRAAVDGGSLTREEALREYTALLDGILLVNDAIVVQLYGDSSRADGVTALELLRAHDRFSQAGALLSGALAAGEMNHDETAHFTFLSASYRDMLGAAQPNMTDRVRALDTQMRESSPWSAAEDLSLKVVSRSPVSDSTELGEAAFNSRIPTDATAWKQAVAGTDPLLRGLAQSQFQAALDVAWGSAMRVMVINAAGSLIALGVGAIGIVLALRSSRRLTGRLHRLHDETLEVADTRLPAIVAKAQRGARVDVAAELPPLMHGYDEIGRVADAFNTAQRTAVGSAVKQAEIREGANRVFLGIAYRNQALVQRQLQLLDEIESAEDDPETLRKLFQLDHLTTRSRRYADNLIILTGAHSTRRWREPMPVVDVLRAALSETEDFERVRLKSAPRAWVRGFAAADVVHLLAELVENATQFSPAGSRVDVNSSSIHNGLSIEVEDRGLGMTEAACDAANRTLARPPEFDVMALPDEPRLGLFVVARLAARHGVRVRLSPSPYGGTQACAVLPWALLADTPADALVPRQERSAPPRPLSEREPLP</sequence>
<organism evidence="9 10">
    <name type="scientific">Nocardiopsis ansamitocini</name>
    <dbReference type="NCBI Taxonomy" id="1670832"/>
    <lineage>
        <taxon>Bacteria</taxon>
        <taxon>Bacillati</taxon>
        <taxon>Actinomycetota</taxon>
        <taxon>Actinomycetes</taxon>
        <taxon>Streptosporangiales</taxon>
        <taxon>Nocardiopsidaceae</taxon>
        <taxon>Nocardiopsis</taxon>
    </lineage>
</organism>
<dbReference type="GO" id="GO:0000160">
    <property type="term" value="P:phosphorelay signal transduction system"/>
    <property type="evidence" value="ECO:0007669"/>
    <property type="project" value="TreeGrafter"/>
</dbReference>
<dbReference type="Pfam" id="PF08376">
    <property type="entry name" value="NIT"/>
    <property type="match status" value="1"/>
</dbReference>
<keyword evidence="3" id="KW-0597">Phosphoprotein</keyword>
<dbReference type="GO" id="GO:0005886">
    <property type="term" value="C:plasma membrane"/>
    <property type="evidence" value="ECO:0007669"/>
    <property type="project" value="TreeGrafter"/>
</dbReference>
<dbReference type="Proteomes" id="UP001165092">
    <property type="component" value="Unassembled WGS sequence"/>
</dbReference>
<protein>
    <recommendedName>
        <fullName evidence="2">histidine kinase</fullName>
        <ecNumber evidence="2">2.7.13.3</ecNumber>
    </recommendedName>
</protein>
<keyword evidence="7" id="KW-0472">Membrane</keyword>
<dbReference type="PANTHER" id="PTHR45436">
    <property type="entry name" value="SENSOR HISTIDINE KINASE YKOH"/>
    <property type="match status" value="1"/>
</dbReference>
<reference evidence="9" key="1">
    <citation type="submission" date="2023-02" db="EMBL/GenBank/DDBJ databases">
        <title>Nocardiopsis ansamitocini NBRC 112285.</title>
        <authorList>
            <person name="Ichikawa N."/>
            <person name="Sato H."/>
            <person name="Tonouchi N."/>
        </authorList>
    </citation>
    <scope>NUCLEOTIDE SEQUENCE</scope>
    <source>
        <strain evidence="9">NBRC 112285</strain>
    </source>
</reference>
<dbReference type="Gene3D" id="3.30.565.10">
    <property type="entry name" value="Histidine kinase-like ATPase, C-terminal domain"/>
    <property type="match status" value="1"/>
</dbReference>
<evidence type="ECO:0000256" key="4">
    <source>
        <dbReference type="ARBA" id="ARBA00022679"/>
    </source>
</evidence>
<gene>
    <name evidence="9" type="ORF">Nans01_24990</name>
</gene>
<name>A0A9W6P6W5_9ACTN</name>
<dbReference type="Gene3D" id="6.10.340.10">
    <property type="match status" value="1"/>
</dbReference>
<evidence type="ECO:0000256" key="5">
    <source>
        <dbReference type="ARBA" id="ARBA00022777"/>
    </source>
</evidence>
<keyword evidence="4" id="KW-0808">Transferase</keyword>
<keyword evidence="7" id="KW-0812">Transmembrane</keyword>
<evidence type="ECO:0000256" key="2">
    <source>
        <dbReference type="ARBA" id="ARBA00012438"/>
    </source>
</evidence>
<dbReference type="InterPro" id="IPR036890">
    <property type="entry name" value="HATPase_C_sf"/>
</dbReference>
<dbReference type="SUPFAM" id="SSF55874">
    <property type="entry name" value="ATPase domain of HSP90 chaperone/DNA topoisomerase II/histidine kinase"/>
    <property type="match status" value="1"/>
</dbReference>
<feature type="compositionally biased region" description="Basic and acidic residues" evidence="6">
    <location>
        <begin position="637"/>
        <end position="654"/>
    </location>
</feature>
<evidence type="ECO:0000256" key="1">
    <source>
        <dbReference type="ARBA" id="ARBA00000085"/>
    </source>
</evidence>
<feature type="transmembrane region" description="Helical" evidence="7">
    <location>
        <begin position="305"/>
        <end position="327"/>
    </location>
</feature>
<comment type="catalytic activity">
    <reaction evidence="1">
        <text>ATP + protein L-histidine = ADP + protein N-phospho-L-histidine.</text>
        <dbReference type="EC" id="2.7.13.3"/>
    </reaction>
</comment>
<dbReference type="InterPro" id="IPR050428">
    <property type="entry name" value="TCS_sensor_his_kinase"/>
</dbReference>
<evidence type="ECO:0000256" key="6">
    <source>
        <dbReference type="SAM" id="MobiDB-lite"/>
    </source>
</evidence>
<dbReference type="Pfam" id="PF02518">
    <property type="entry name" value="HATPase_c"/>
    <property type="match status" value="1"/>
</dbReference>
<keyword evidence="7" id="KW-1133">Transmembrane helix</keyword>
<dbReference type="PANTHER" id="PTHR45436:SF5">
    <property type="entry name" value="SENSOR HISTIDINE KINASE TRCS"/>
    <property type="match status" value="1"/>
</dbReference>
<dbReference type="InterPro" id="IPR013587">
    <property type="entry name" value="Nitrate/nitrite_sensing"/>
</dbReference>